<reference evidence="3 4" key="1">
    <citation type="submission" date="2021-01" db="EMBL/GenBank/DDBJ databases">
        <title>Whole genome shotgun sequence of Catellatospora bangladeshensis NBRC 107357.</title>
        <authorList>
            <person name="Komaki H."/>
            <person name="Tamura T."/>
        </authorList>
    </citation>
    <scope>NUCLEOTIDE SEQUENCE [LARGE SCALE GENOMIC DNA]</scope>
    <source>
        <strain evidence="3 4">NBRC 107357</strain>
    </source>
</reference>
<feature type="compositionally biased region" description="Low complexity" evidence="1">
    <location>
        <begin position="84"/>
        <end position="98"/>
    </location>
</feature>
<feature type="region of interest" description="Disordered" evidence="1">
    <location>
        <begin position="68"/>
        <end position="102"/>
    </location>
</feature>
<organism evidence="3 4">
    <name type="scientific">Catellatospora bangladeshensis</name>
    <dbReference type="NCBI Taxonomy" id="310355"/>
    <lineage>
        <taxon>Bacteria</taxon>
        <taxon>Bacillati</taxon>
        <taxon>Actinomycetota</taxon>
        <taxon>Actinomycetes</taxon>
        <taxon>Micromonosporales</taxon>
        <taxon>Micromonosporaceae</taxon>
        <taxon>Catellatospora</taxon>
    </lineage>
</organism>
<evidence type="ECO:0000313" key="4">
    <source>
        <dbReference type="Proteomes" id="UP000601223"/>
    </source>
</evidence>
<gene>
    <name evidence="3" type="ORF">Cba03nite_25350</name>
</gene>
<sequence>MPDFDDDLISDAFAGFSAAAAPSVRAAGSGAVRHTIKRRRTRNTVALSVLGALLLAVPVAAYASMDRGNQGPPPVATSPEVTFSPSPSASPSATPTGPDGRFTLSQLTSAKIEVPAWTGGSGQSCVSGRVRLPKIKDVQYFNVPGDVGLFSVVHTNLDDDAALETAALIACKTGEASRRRVLAFDRDENGRTVMKGIVASGSIWTIAANPQGGIDADVSDFQACCSTPKVMELHQTRTYGWNGTAFAQLGGPEEFAAHDGLIDLAVSVKGITWAETKQITVAGAKRPYRTATVVLKVVNKGPAASGEWMVLLDDSGQAEALSGIGQAQPVLAAGATVEVTVTFRVDETMFDLNDGARLWVYELGTVSSGYDRNKDDNRTVAAYPK</sequence>
<comment type="caution">
    <text evidence="3">The sequence shown here is derived from an EMBL/GenBank/DDBJ whole genome shotgun (WGS) entry which is preliminary data.</text>
</comment>
<feature type="transmembrane region" description="Helical" evidence="2">
    <location>
        <begin position="44"/>
        <end position="65"/>
    </location>
</feature>
<name>A0A8J3JBH5_9ACTN</name>
<keyword evidence="2" id="KW-0812">Transmembrane</keyword>
<dbReference type="EMBL" id="BONF01000012">
    <property type="protein sequence ID" value="GIF81186.1"/>
    <property type="molecule type" value="Genomic_DNA"/>
</dbReference>
<keyword evidence="2" id="KW-1133">Transmembrane helix</keyword>
<keyword evidence="2" id="KW-0472">Membrane</keyword>
<keyword evidence="4" id="KW-1185">Reference proteome</keyword>
<dbReference type="RefSeq" id="WP_203745455.1">
    <property type="nucleotide sequence ID" value="NZ_BONF01000012.1"/>
</dbReference>
<evidence type="ECO:0000256" key="1">
    <source>
        <dbReference type="SAM" id="MobiDB-lite"/>
    </source>
</evidence>
<dbReference type="AlphaFoldDB" id="A0A8J3JBH5"/>
<accession>A0A8J3JBH5</accession>
<protein>
    <submittedName>
        <fullName evidence="3">Uncharacterized protein</fullName>
    </submittedName>
</protein>
<proteinExistence type="predicted"/>
<evidence type="ECO:0000313" key="3">
    <source>
        <dbReference type="EMBL" id="GIF81186.1"/>
    </source>
</evidence>
<dbReference type="Proteomes" id="UP000601223">
    <property type="component" value="Unassembled WGS sequence"/>
</dbReference>
<evidence type="ECO:0000256" key="2">
    <source>
        <dbReference type="SAM" id="Phobius"/>
    </source>
</evidence>